<reference evidence="2 3" key="1">
    <citation type="submission" date="2014-09" db="EMBL/GenBank/DDBJ databases">
        <title>Genome sequencing and annotation of Bacillus Okhensis strain Kh10-101T.</title>
        <authorList>
            <person name="Prakash J.S."/>
        </authorList>
    </citation>
    <scope>NUCLEOTIDE SEQUENCE [LARGE SCALE GENOMIC DNA]</scope>
    <source>
        <strain evidence="3">Kh10-101T</strain>
    </source>
</reference>
<proteinExistence type="predicted"/>
<dbReference type="InterPro" id="IPR011990">
    <property type="entry name" value="TPR-like_helical_dom_sf"/>
</dbReference>
<comment type="caution">
    <text evidence="2">The sequence shown here is derived from an EMBL/GenBank/DDBJ whole genome shotgun (WGS) entry which is preliminary data.</text>
</comment>
<dbReference type="Gene3D" id="1.25.40.10">
    <property type="entry name" value="Tetratricopeptide repeat domain"/>
    <property type="match status" value="1"/>
</dbReference>
<keyword evidence="1" id="KW-0802">TPR repeat</keyword>
<dbReference type="AlphaFoldDB" id="A0A0B0IFL6"/>
<dbReference type="eggNOG" id="COG3071">
    <property type="taxonomic scope" value="Bacteria"/>
</dbReference>
<dbReference type="OrthoDB" id="2676051at2"/>
<evidence type="ECO:0000313" key="3">
    <source>
        <dbReference type="Proteomes" id="UP000030832"/>
    </source>
</evidence>
<dbReference type="InterPro" id="IPR019734">
    <property type="entry name" value="TPR_rpt"/>
</dbReference>
<dbReference type="RefSeq" id="WP_034632656.1">
    <property type="nucleotide sequence ID" value="NZ_JRJU01000039.1"/>
</dbReference>
<dbReference type="PROSITE" id="PS50005">
    <property type="entry name" value="TPR"/>
    <property type="match status" value="1"/>
</dbReference>
<gene>
    <name evidence="2" type="ORF">LQ50_21185</name>
</gene>
<dbReference type="Proteomes" id="UP000030832">
    <property type="component" value="Unassembled WGS sequence"/>
</dbReference>
<name>A0A0B0IFL6_9BACI</name>
<feature type="repeat" description="TPR" evidence="1">
    <location>
        <begin position="395"/>
        <end position="428"/>
    </location>
</feature>
<evidence type="ECO:0000313" key="2">
    <source>
        <dbReference type="EMBL" id="KHF38451.1"/>
    </source>
</evidence>
<evidence type="ECO:0000256" key="1">
    <source>
        <dbReference type="PROSITE-ProRule" id="PRU00339"/>
    </source>
</evidence>
<accession>A0A0B0IFL6</accession>
<dbReference type="STRING" id="333138.LQ50_21185"/>
<organism evidence="2 3">
    <name type="scientific">Halalkalibacter okhensis</name>
    <dbReference type="NCBI Taxonomy" id="333138"/>
    <lineage>
        <taxon>Bacteria</taxon>
        <taxon>Bacillati</taxon>
        <taxon>Bacillota</taxon>
        <taxon>Bacilli</taxon>
        <taxon>Bacillales</taxon>
        <taxon>Bacillaceae</taxon>
        <taxon>Halalkalibacter</taxon>
    </lineage>
</organism>
<protein>
    <submittedName>
        <fullName evidence="2">Uncharacterized protein</fullName>
    </submittedName>
</protein>
<dbReference type="SUPFAM" id="SSF48452">
    <property type="entry name" value="TPR-like"/>
    <property type="match status" value="1"/>
</dbReference>
<sequence length="478" mass="55986">MQQQTSWTLLDHKKSITIQAQKLTLFQQCKIIEAADSQDQRYLLFFYKDHFITVQPAVDFTRASFLGQVKSKGFDIYAPNPLFSKLLPSLSTVKKTPIPQLLHQIKQKYSVSETALISSYFDSYIAADQLETLLKDFYFTYRRDGKLLTAYHLAKILLSRGYQQEWLLSSVNHPDYTNAAKRYQPPFAELLTTNPIYVEQHYFLNIDSTYELLLTLYKQQDRTIDLVILETAKWLKHPSARTYPTFINKLSAHLNEEDIFLFLYSLLPVVSPTSSLHKDVYGRLMEKQEHETAIHLLLSYSIPLSNDEMKHLPAFLERSANFRSIHSLPTISSHVFPLFTKQPQQLEEILQLKLPQLLQHHRLLELHSWLQKNALTMKLPIAKKLSEMVNLINDPDRQLELGYHYYDLLQYEQAIECFQWESELHPRKLEPVQQLMKTYKKLGRQEEVKMYQHLLKQIQREQAQGFSSSSSPSDLNIC</sequence>
<keyword evidence="3" id="KW-1185">Reference proteome</keyword>
<dbReference type="EMBL" id="JRJU01000039">
    <property type="protein sequence ID" value="KHF38451.1"/>
    <property type="molecule type" value="Genomic_DNA"/>
</dbReference>